<comment type="similarity">
    <text evidence="4 19">Belongs to the CobS family.</text>
</comment>
<dbReference type="PANTHER" id="PTHR34148">
    <property type="entry name" value="ADENOSYLCOBINAMIDE-GDP RIBAZOLETRANSFERASE"/>
    <property type="match status" value="1"/>
</dbReference>
<feature type="transmembrane region" description="Helical" evidence="19">
    <location>
        <begin position="132"/>
        <end position="152"/>
    </location>
</feature>
<comment type="cofactor">
    <cofactor evidence="1 19">
        <name>Mg(2+)</name>
        <dbReference type="ChEBI" id="CHEBI:18420"/>
    </cofactor>
</comment>
<keyword evidence="13 19" id="KW-0472">Membrane</keyword>
<protein>
    <recommendedName>
        <fullName evidence="6 19">Adenosylcobinamide-GDP ribazoletransferase</fullName>
        <ecNumber evidence="5 19">2.7.8.26</ecNumber>
    </recommendedName>
    <alternativeName>
        <fullName evidence="16 19">Cobalamin synthase</fullName>
    </alternativeName>
    <alternativeName>
        <fullName evidence="15 19">Cobalamin-5'-phosphate synthase</fullName>
    </alternativeName>
</protein>
<comment type="caution">
    <text evidence="20">The sequence shown here is derived from an EMBL/GenBank/DDBJ whole genome shotgun (WGS) entry which is preliminary data.</text>
</comment>
<evidence type="ECO:0000256" key="6">
    <source>
        <dbReference type="ARBA" id="ARBA00015850"/>
    </source>
</evidence>
<dbReference type="EC" id="2.7.8.26" evidence="5 19"/>
<evidence type="ECO:0000256" key="9">
    <source>
        <dbReference type="ARBA" id="ARBA00022679"/>
    </source>
</evidence>
<evidence type="ECO:0000256" key="10">
    <source>
        <dbReference type="ARBA" id="ARBA00022692"/>
    </source>
</evidence>
<evidence type="ECO:0000256" key="19">
    <source>
        <dbReference type="HAMAP-Rule" id="MF_00719"/>
    </source>
</evidence>
<evidence type="ECO:0000256" key="12">
    <source>
        <dbReference type="ARBA" id="ARBA00022989"/>
    </source>
</evidence>
<evidence type="ECO:0000256" key="7">
    <source>
        <dbReference type="ARBA" id="ARBA00022475"/>
    </source>
</evidence>
<evidence type="ECO:0000256" key="14">
    <source>
        <dbReference type="ARBA" id="ARBA00025228"/>
    </source>
</evidence>
<dbReference type="EMBL" id="JACHHI010000001">
    <property type="protein sequence ID" value="MBB6477199.1"/>
    <property type="molecule type" value="Genomic_DNA"/>
</dbReference>
<keyword evidence="12 19" id="KW-1133">Transmembrane helix</keyword>
<dbReference type="OrthoDB" id="9794626at2"/>
<evidence type="ECO:0000256" key="17">
    <source>
        <dbReference type="ARBA" id="ARBA00048623"/>
    </source>
</evidence>
<evidence type="ECO:0000313" key="21">
    <source>
        <dbReference type="Proteomes" id="UP000591941"/>
    </source>
</evidence>
<keyword evidence="9 19" id="KW-0808">Transferase</keyword>
<evidence type="ECO:0000256" key="11">
    <source>
        <dbReference type="ARBA" id="ARBA00022842"/>
    </source>
</evidence>
<keyword evidence="21" id="KW-1185">Reference proteome</keyword>
<evidence type="ECO:0000256" key="16">
    <source>
        <dbReference type="ARBA" id="ARBA00032853"/>
    </source>
</evidence>
<evidence type="ECO:0000256" key="15">
    <source>
        <dbReference type="ARBA" id="ARBA00032605"/>
    </source>
</evidence>
<feature type="transmembrane region" description="Helical" evidence="19">
    <location>
        <begin position="173"/>
        <end position="203"/>
    </location>
</feature>
<comment type="catalytic activity">
    <reaction evidence="17 19">
        <text>alpha-ribazole + adenosylcob(III)inamide-GDP = adenosylcob(III)alamin + GMP + H(+)</text>
        <dbReference type="Rhea" id="RHEA:16049"/>
        <dbReference type="ChEBI" id="CHEBI:10329"/>
        <dbReference type="ChEBI" id="CHEBI:15378"/>
        <dbReference type="ChEBI" id="CHEBI:18408"/>
        <dbReference type="ChEBI" id="CHEBI:58115"/>
        <dbReference type="ChEBI" id="CHEBI:60487"/>
        <dbReference type="EC" id="2.7.8.26"/>
    </reaction>
</comment>
<evidence type="ECO:0000256" key="2">
    <source>
        <dbReference type="ARBA" id="ARBA00004651"/>
    </source>
</evidence>
<organism evidence="20 21">
    <name type="scientific">Negativicoccus succinicivorans</name>
    <dbReference type="NCBI Taxonomy" id="620903"/>
    <lineage>
        <taxon>Bacteria</taxon>
        <taxon>Bacillati</taxon>
        <taxon>Bacillota</taxon>
        <taxon>Negativicutes</taxon>
        <taxon>Veillonellales</taxon>
        <taxon>Veillonellaceae</taxon>
        <taxon>Negativicoccus</taxon>
    </lineage>
</organism>
<evidence type="ECO:0000256" key="5">
    <source>
        <dbReference type="ARBA" id="ARBA00013200"/>
    </source>
</evidence>
<dbReference type="GO" id="GO:0008818">
    <property type="term" value="F:cobalamin 5'-phosphate synthase activity"/>
    <property type="evidence" value="ECO:0007669"/>
    <property type="project" value="UniProtKB-UniRule"/>
</dbReference>
<accession>A0A841R284</accession>
<dbReference type="Proteomes" id="UP000591941">
    <property type="component" value="Unassembled WGS sequence"/>
</dbReference>
<dbReference type="InterPro" id="IPR003805">
    <property type="entry name" value="CobS"/>
</dbReference>
<dbReference type="GeneID" id="93485510"/>
<keyword evidence="7 19" id="KW-1003">Cell membrane</keyword>
<dbReference type="Pfam" id="PF02654">
    <property type="entry name" value="CobS"/>
    <property type="match status" value="1"/>
</dbReference>
<keyword evidence="11 19" id="KW-0460">Magnesium</keyword>
<comment type="pathway">
    <text evidence="3 19">Cofactor biosynthesis; adenosylcobalamin biosynthesis; adenosylcobalamin from cob(II)yrinate a,c-diamide: step 7/7.</text>
</comment>
<dbReference type="UniPathway" id="UPA00148">
    <property type="reaction ID" value="UER00238"/>
</dbReference>
<dbReference type="GO" id="GO:0005886">
    <property type="term" value="C:plasma membrane"/>
    <property type="evidence" value="ECO:0007669"/>
    <property type="project" value="UniProtKB-SubCell"/>
</dbReference>
<keyword evidence="10 19" id="KW-0812">Transmembrane</keyword>
<dbReference type="PANTHER" id="PTHR34148:SF1">
    <property type="entry name" value="ADENOSYLCOBINAMIDE-GDP RIBAZOLETRANSFERASE"/>
    <property type="match status" value="1"/>
</dbReference>
<evidence type="ECO:0000256" key="13">
    <source>
        <dbReference type="ARBA" id="ARBA00023136"/>
    </source>
</evidence>
<feature type="transmembrane region" description="Helical" evidence="19">
    <location>
        <begin position="58"/>
        <end position="78"/>
    </location>
</feature>
<gene>
    <name evidence="19" type="primary">cobS</name>
    <name evidence="20" type="ORF">HNR45_000221</name>
</gene>
<keyword evidence="8 19" id="KW-0169">Cobalamin biosynthesis</keyword>
<evidence type="ECO:0000256" key="3">
    <source>
        <dbReference type="ARBA" id="ARBA00004663"/>
    </source>
</evidence>
<dbReference type="HAMAP" id="MF_00719">
    <property type="entry name" value="CobS"/>
    <property type="match status" value="1"/>
</dbReference>
<comment type="catalytic activity">
    <reaction evidence="18 19">
        <text>alpha-ribazole 5'-phosphate + adenosylcob(III)inamide-GDP = adenosylcob(III)alamin 5'-phosphate + GMP + H(+)</text>
        <dbReference type="Rhea" id="RHEA:23560"/>
        <dbReference type="ChEBI" id="CHEBI:15378"/>
        <dbReference type="ChEBI" id="CHEBI:57918"/>
        <dbReference type="ChEBI" id="CHEBI:58115"/>
        <dbReference type="ChEBI" id="CHEBI:60487"/>
        <dbReference type="ChEBI" id="CHEBI:60493"/>
        <dbReference type="EC" id="2.7.8.26"/>
    </reaction>
</comment>
<evidence type="ECO:0000256" key="1">
    <source>
        <dbReference type="ARBA" id="ARBA00001946"/>
    </source>
</evidence>
<reference evidence="20 21" key="1">
    <citation type="submission" date="2020-08" db="EMBL/GenBank/DDBJ databases">
        <title>Genomic Encyclopedia of Type Strains, Phase IV (KMG-IV): sequencing the most valuable type-strain genomes for metagenomic binning, comparative biology and taxonomic classification.</title>
        <authorList>
            <person name="Goeker M."/>
        </authorList>
    </citation>
    <scope>NUCLEOTIDE SEQUENCE [LARGE SCALE GENOMIC DNA]</scope>
    <source>
        <strain evidence="20 21">DSM 21255</strain>
    </source>
</reference>
<evidence type="ECO:0000256" key="18">
    <source>
        <dbReference type="ARBA" id="ARBA00049504"/>
    </source>
</evidence>
<feature type="transmembrane region" description="Helical" evidence="19">
    <location>
        <begin position="106"/>
        <end position="126"/>
    </location>
</feature>
<dbReference type="RefSeq" id="WP_024049239.1">
    <property type="nucleotide sequence ID" value="NZ_CABWNB010000001.1"/>
</dbReference>
<evidence type="ECO:0000256" key="8">
    <source>
        <dbReference type="ARBA" id="ARBA00022573"/>
    </source>
</evidence>
<comment type="function">
    <text evidence="14 19">Joins adenosylcobinamide-GDP and alpha-ribazole to generate adenosylcobalamin (Ado-cobalamin). Also synthesizes adenosylcobalamin 5'-phosphate from adenosylcobinamide-GDP and alpha-ribazole 5'-phosphate.</text>
</comment>
<dbReference type="GO" id="GO:0051073">
    <property type="term" value="F:adenosylcobinamide-GDP ribazoletransferase activity"/>
    <property type="evidence" value="ECO:0007669"/>
    <property type="project" value="UniProtKB-UniRule"/>
</dbReference>
<evidence type="ECO:0000256" key="4">
    <source>
        <dbReference type="ARBA" id="ARBA00010561"/>
    </source>
</evidence>
<feature type="transmembrane region" description="Helical" evidence="19">
    <location>
        <begin position="31"/>
        <end position="52"/>
    </location>
</feature>
<evidence type="ECO:0000313" key="20">
    <source>
        <dbReference type="EMBL" id="MBB6477199.1"/>
    </source>
</evidence>
<proteinExistence type="inferred from homology"/>
<dbReference type="AlphaFoldDB" id="A0A841R284"/>
<dbReference type="GO" id="GO:0009236">
    <property type="term" value="P:cobalamin biosynthetic process"/>
    <property type="evidence" value="ECO:0007669"/>
    <property type="project" value="UniProtKB-UniRule"/>
</dbReference>
<name>A0A841R284_9FIRM</name>
<dbReference type="NCBIfam" id="TIGR00317">
    <property type="entry name" value="cobS"/>
    <property type="match status" value="1"/>
</dbReference>
<sequence length="250" mass="28048">MKPFLIGLQFLTRFKIVRQEVWPDDQFGASVAYFPLVGLVIGIFLALLYWLTASWVDSFLMAVLLVLAEMIITGGLHADGFMDTCDGYFSGRSRERMLEIMKDSRVGSEGIVGFVFLVLLKIGLYMNISGPLWPLLIIMPLISRWLMSWTIVRFPYARPQGMGKAFADNAPAYTLQVATAFLLLAIPVAGLKSILPMLFAFGWMQWANIHFVEKLGGVTGDTYGAITETSEIVILLIWLLQERIGVWNLL</sequence>
<comment type="subcellular location">
    <subcellularLocation>
        <location evidence="2 19">Cell membrane</location>
        <topology evidence="2 19">Multi-pass membrane protein</topology>
    </subcellularLocation>
</comment>